<dbReference type="RefSeq" id="WP_134492175.1">
    <property type="nucleotide sequence ID" value="NZ_SOEZ01000070.1"/>
</dbReference>
<protein>
    <submittedName>
        <fullName evidence="5">SMP-30/gluconolactonase/LRE family protein</fullName>
    </submittedName>
</protein>
<comment type="caution">
    <text evidence="5">The sequence shown here is derived from an EMBL/GenBank/DDBJ whole genome shotgun (WGS) entry which is preliminary data.</text>
</comment>
<dbReference type="PRINTS" id="PR01790">
    <property type="entry name" value="SMP30FAMILY"/>
</dbReference>
<comment type="cofactor">
    <cofactor evidence="3">
        <name>Zn(2+)</name>
        <dbReference type="ChEBI" id="CHEBI:29105"/>
    </cofactor>
    <text evidence="3">Binds 1 divalent metal cation per subunit.</text>
</comment>
<evidence type="ECO:0000256" key="3">
    <source>
        <dbReference type="PIRSR" id="PIRSR605511-2"/>
    </source>
</evidence>
<feature type="binding site" evidence="3">
    <location>
        <position position="15"/>
    </location>
    <ligand>
        <name>a divalent metal cation</name>
        <dbReference type="ChEBI" id="CHEBI:60240"/>
    </ligand>
</feature>
<dbReference type="Pfam" id="PF08450">
    <property type="entry name" value="SGL"/>
    <property type="match status" value="1"/>
</dbReference>
<accession>A0A4R8UDC0</accession>
<dbReference type="AlphaFoldDB" id="A0A4R8UDC0"/>
<keyword evidence="3" id="KW-0479">Metal-binding</keyword>
<proteinExistence type="inferred from homology"/>
<feature type="active site" description="Proton donor/acceptor" evidence="2">
    <location>
        <position position="198"/>
    </location>
</feature>
<dbReference type="SUPFAM" id="SSF63829">
    <property type="entry name" value="Calcium-dependent phosphotriesterase"/>
    <property type="match status" value="1"/>
</dbReference>
<dbReference type="Gene3D" id="2.120.10.30">
    <property type="entry name" value="TolB, C-terminal domain"/>
    <property type="match status" value="1"/>
</dbReference>
<name>A0A4R8UDC0_9MICO</name>
<evidence type="ECO:0000259" key="4">
    <source>
        <dbReference type="Pfam" id="PF08450"/>
    </source>
</evidence>
<feature type="binding site" evidence="3">
    <location>
        <position position="198"/>
    </location>
    <ligand>
        <name>a divalent metal cation</name>
        <dbReference type="ChEBI" id="CHEBI:60240"/>
    </ligand>
</feature>
<dbReference type="GO" id="GO:0019853">
    <property type="term" value="P:L-ascorbic acid biosynthetic process"/>
    <property type="evidence" value="ECO:0007669"/>
    <property type="project" value="TreeGrafter"/>
</dbReference>
<keyword evidence="3" id="KW-0862">Zinc</keyword>
<dbReference type="PANTHER" id="PTHR10907">
    <property type="entry name" value="REGUCALCIN"/>
    <property type="match status" value="1"/>
</dbReference>
<dbReference type="EMBL" id="SOEZ01000070">
    <property type="protein sequence ID" value="TFB47809.1"/>
    <property type="molecule type" value="Genomic_DNA"/>
</dbReference>
<keyword evidence="6" id="KW-1185">Reference proteome</keyword>
<dbReference type="InterPro" id="IPR005511">
    <property type="entry name" value="SMP-30"/>
</dbReference>
<organism evidence="5 6">
    <name type="scientific">Cryobacterium tagatosivorans</name>
    <dbReference type="NCBI Taxonomy" id="1259199"/>
    <lineage>
        <taxon>Bacteria</taxon>
        <taxon>Bacillati</taxon>
        <taxon>Actinomycetota</taxon>
        <taxon>Actinomycetes</taxon>
        <taxon>Micrococcales</taxon>
        <taxon>Microbacteriaceae</taxon>
        <taxon>Cryobacterium</taxon>
    </lineage>
</organism>
<dbReference type="Proteomes" id="UP000297866">
    <property type="component" value="Unassembled WGS sequence"/>
</dbReference>
<evidence type="ECO:0000256" key="2">
    <source>
        <dbReference type="PIRSR" id="PIRSR605511-1"/>
    </source>
</evidence>
<evidence type="ECO:0000256" key="1">
    <source>
        <dbReference type="ARBA" id="ARBA00008853"/>
    </source>
</evidence>
<dbReference type="PANTHER" id="PTHR10907:SF47">
    <property type="entry name" value="REGUCALCIN"/>
    <property type="match status" value="1"/>
</dbReference>
<sequence length="292" mass="30360">MKAEIAVDCGNTLGESPIWDPESGMLHWLDLARPSLNSMDIGTGLVSRHAIDGPAPLGALVRSTRTGSLLLAKRDGIVLVNLESMAESAVAHPLLGHVGLAYNDAGTDSQGRLWIGTAELTETSPDAVLFRLESDGSSTIAESGFTVSNGPAFSADGATMYVSDTLAGRVLTYDVDADGTLHNKRVFMQLDETQGIPDGLAMDVEGGIWIAHWGGSRITRWTPDGTLSETILVPTPNVTSMAFAGEGMTTMFITTAAHPYGGRISSAGAGALYVASPGVAGLADWPCSLGDA</sequence>
<gene>
    <name evidence="5" type="ORF">E3O23_14475</name>
</gene>
<dbReference type="InterPro" id="IPR011042">
    <property type="entry name" value="6-blade_b-propeller_TolB-like"/>
</dbReference>
<feature type="binding site" evidence="3">
    <location>
        <position position="149"/>
    </location>
    <ligand>
        <name>a divalent metal cation</name>
        <dbReference type="ChEBI" id="CHEBI:60240"/>
    </ligand>
</feature>
<dbReference type="GO" id="GO:0004341">
    <property type="term" value="F:gluconolactonase activity"/>
    <property type="evidence" value="ECO:0007669"/>
    <property type="project" value="TreeGrafter"/>
</dbReference>
<dbReference type="InterPro" id="IPR013658">
    <property type="entry name" value="SGL"/>
</dbReference>
<dbReference type="OrthoDB" id="2633250at2"/>
<comment type="similarity">
    <text evidence="1">Belongs to the SMP-30/CGR1 family.</text>
</comment>
<evidence type="ECO:0000313" key="6">
    <source>
        <dbReference type="Proteomes" id="UP000297866"/>
    </source>
</evidence>
<feature type="domain" description="SMP-30/Gluconolactonase/LRE-like region" evidence="4">
    <location>
        <begin position="13"/>
        <end position="256"/>
    </location>
</feature>
<dbReference type="GO" id="GO:0005509">
    <property type="term" value="F:calcium ion binding"/>
    <property type="evidence" value="ECO:0007669"/>
    <property type="project" value="TreeGrafter"/>
</dbReference>
<reference evidence="5 6" key="1">
    <citation type="submission" date="2019-03" db="EMBL/GenBank/DDBJ databases">
        <title>Genomics of glacier-inhabiting Cryobacterium strains.</title>
        <authorList>
            <person name="Liu Q."/>
            <person name="Xin Y.-H."/>
        </authorList>
    </citation>
    <scope>NUCLEOTIDE SEQUENCE [LARGE SCALE GENOMIC DNA]</scope>
    <source>
        <strain evidence="5 6">Sr47</strain>
    </source>
</reference>
<evidence type="ECO:0000313" key="5">
    <source>
        <dbReference type="EMBL" id="TFB47809.1"/>
    </source>
</evidence>
<feature type="binding site" evidence="3">
    <location>
        <position position="103"/>
    </location>
    <ligand>
        <name>substrate</name>
    </ligand>
</feature>